<dbReference type="SUPFAM" id="SSF49854">
    <property type="entry name" value="Spermadhesin, CUB domain"/>
    <property type="match status" value="1"/>
</dbReference>
<name>A0ABD2NGS5_9CUCU</name>
<evidence type="ECO:0008006" key="3">
    <source>
        <dbReference type="Google" id="ProtNLM"/>
    </source>
</evidence>
<dbReference type="Proteomes" id="UP001516400">
    <property type="component" value="Unassembled WGS sequence"/>
</dbReference>
<keyword evidence="2" id="KW-1185">Reference proteome</keyword>
<gene>
    <name evidence="1" type="ORF">HHI36_013090</name>
</gene>
<comment type="caution">
    <text evidence="1">The sequence shown here is derived from an EMBL/GenBank/DDBJ whole genome shotgun (WGS) entry which is preliminary data.</text>
</comment>
<protein>
    <recommendedName>
        <fullName evidence="3">CUB domain-containing protein</fullName>
    </recommendedName>
</protein>
<accession>A0ABD2NGS5</accession>
<sequence length="71" mass="7975">CIRGDYLKVFLHLESGDVNEYTPWERLLCGRLADIPTILYSSGPGLVLEFHTGTHTVNATGFSGTFRFIDR</sequence>
<dbReference type="EMBL" id="JABFTP020000103">
    <property type="protein sequence ID" value="KAL3277750.1"/>
    <property type="molecule type" value="Genomic_DNA"/>
</dbReference>
<feature type="non-terminal residue" evidence="1">
    <location>
        <position position="71"/>
    </location>
</feature>
<feature type="non-terminal residue" evidence="1">
    <location>
        <position position="1"/>
    </location>
</feature>
<dbReference type="AlphaFoldDB" id="A0ABD2NGS5"/>
<reference evidence="1 2" key="1">
    <citation type="journal article" date="2021" name="BMC Biol.">
        <title>Horizontally acquired antibacterial genes associated with adaptive radiation of ladybird beetles.</title>
        <authorList>
            <person name="Li H.S."/>
            <person name="Tang X.F."/>
            <person name="Huang Y.H."/>
            <person name="Xu Z.Y."/>
            <person name="Chen M.L."/>
            <person name="Du X.Y."/>
            <person name="Qiu B.Y."/>
            <person name="Chen P.T."/>
            <person name="Zhang W."/>
            <person name="Slipinski A."/>
            <person name="Escalona H.E."/>
            <person name="Waterhouse R.M."/>
            <person name="Zwick A."/>
            <person name="Pang H."/>
        </authorList>
    </citation>
    <scope>NUCLEOTIDE SEQUENCE [LARGE SCALE GENOMIC DNA]</scope>
    <source>
        <strain evidence="1">SYSU2018</strain>
    </source>
</reference>
<evidence type="ECO:0000313" key="1">
    <source>
        <dbReference type="EMBL" id="KAL3277750.1"/>
    </source>
</evidence>
<dbReference type="Gene3D" id="2.60.120.290">
    <property type="entry name" value="Spermadhesin, CUB domain"/>
    <property type="match status" value="1"/>
</dbReference>
<evidence type="ECO:0000313" key="2">
    <source>
        <dbReference type="Proteomes" id="UP001516400"/>
    </source>
</evidence>
<organism evidence="1 2">
    <name type="scientific">Cryptolaemus montrouzieri</name>
    <dbReference type="NCBI Taxonomy" id="559131"/>
    <lineage>
        <taxon>Eukaryota</taxon>
        <taxon>Metazoa</taxon>
        <taxon>Ecdysozoa</taxon>
        <taxon>Arthropoda</taxon>
        <taxon>Hexapoda</taxon>
        <taxon>Insecta</taxon>
        <taxon>Pterygota</taxon>
        <taxon>Neoptera</taxon>
        <taxon>Endopterygota</taxon>
        <taxon>Coleoptera</taxon>
        <taxon>Polyphaga</taxon>
        <taxon>Cucujiformia</taxon>
        <taxon>Coccinelloidea</taxon>
        <taxon>Coccinellidae</taxon>
        <taxon>Scymninae</taxon>
        <taxon>Scymnini</taxon>
        <taxon>Cryptolaemus</taxon>
    </lineage>
</organism>
<dbReference type="InterPro" id="IPR035914">
    <property type="entry name" value="Sperma_CUB_dom_sf"/>
</dbReference>
<proteinExistence type="predicted"/>